<name>A0ACD1E7I6_9MICO</name>
<protein>
    <submittedName>
        <fullName evidence="1">Uncharacterized protein</fullName>
    </submittedName>
</protein>
<organism evidence="1 2">
    <name type="scientific">Curtobacterium aetherium</name>
    <dbReference type="NCBI Taxonomy" id="2841594"/>
    <lineage>
        <taxon>Bacteria</taxon>
        <taxon>Bacillati</taxon>
        <taxon>Actinomycetota</taxon>
        <taxon>Actinomycetes</taxon>
        <taxon>Micrococcales</taxon>
        <taxon>Microbacteriaceae</taxon>
        <taxon>Curtobacterium</taxon>
    </lineage>
</organism>
<evidence type="ECO:0000313" key="1">
    <source>
        <dbReference type="EMBL" id="QWS34917.1"/>
    </source>
</evidence>
<accession>A0ACD1E7I6</accession>
<evidence type="ECO:0000313" key="2">
    <source>
        <dbReference type="Proteomes" id="UP000681794"/>
    </source>
</evidence>
<dbReference type="EMBL" id="CP076544">
    <property type="protein sequence ID" value="QWS34917.1"/>
    <property type="molecule type" value="Genomic_DNA"/>
</dbReference>
<gene>
    <name evidence="1" type="ORF">KM842_07280</name>
</gene>
<keyword evidence="2" id="KW-1185">Reference proteome</keyword>
<proteinExistence type="predicted"/>
<reference evidence="1" key="1">
    <citation type="submission" date="2021-06" db="EMBL/GenBank/DDBJ databases">
        <authorList>
            <person name="Ellington A.J."/>
            <person name="Bryan N.C."/>
            <person name="Christner B.C."/>
            <person name="Reisch C.R."/>
        </authorList>
    </citation>
    <scope>NUCLEOTIDE SEQUENCE</scope>
    <source>
        <strain evidence="1">L6-1</strain>
    </source>
</reference>
<sequence length="116" mass="13102">MLKIDRTEVEVSLQRPEIIGPGLKHSALHELPLFDDDSTAPLRFEVPRSSWGQIVRGPLVVVQIEETLESFRPSRGAPYRGEERHKAITQRCGGSERHSHIMPVRESIAERLNAKA</sequence>
<dbReference type="Proteomes" id="UP000681794">
    <property type="component" value="Chromosome"/>
</dbReference>